<dbReference type="OrthoDB" id="9810135at2"/>
<organism evidence="18 19">
    <name type="scientific">Candidatus Sneabacter namystus</name>
    <dbReference type="NCBI Taxonomy" id="2601646"/>
    <lineage>
        <taxon>Bacteria</taxon>
        <taxon>Pseudomonadati</taxon>
        <taxon>Pseudomonadota</taxon>
        <taxon>Alphaproteobacteria</taxon>
        <taxon>Rickettsiales</taxon>
        <taxon>Rickettsiaceae</taxon>
        <taxon>Rickettsieae</taxon>
        <taxon>Candidatus Sneabacter</taxon>
    </lineage>
</organism>
<keyword evidence="5 15" id="KW-0347">Helicase</keyword>
<evidence type="ECO:0000256" key="2">
    <source>
        <dbReference type="ARBA" id="ARBA00022741"/>
    </source>
</evidence>
<keyword evidence="7 15" id="KW-0067">ATP-binding</keyword>
<dbReference type="GO" id="GO:0005829">
    <property type="term" value="C:cytosol"/>
    <property type="evidence" value="ECO:0007669"/>
    <property type="project" value="TreeGrafter"/>
</dbReference>
<evidence type="ECO:0000256" key="12">
    <source>
        <dbReference type="ARBA" id="ARBA00034808"/>
    </source>
</evidence>
<comment type="catalytic activity">
    <reaction evidence="14">
        <text>ATP + H2O = ADP + phosphate + H(+)</text>
        <dbReference type="Rhea" id="RHEA:13065"/>
        <dbReference type="ChEBI" id="CHEBI:15377"/>
        <dbReference type="ChEBI" id="CHEBI:15378"/>
        <dbReference type="ChEBI" id="CHEBI:30616"/>
        <dbReference type="ChEBI" id="CHEBI:43474"/>
        <dbReference type="ChEBI" id="CHEBI:456216"/>
        <dbReference type="EC" id="5.6.2.4"/>
    </reaction>
</comment>
<dbReference type="InterPro" id="IPR011335">
    <property type="entry name" value="Restrct_endonuc-II-like"/>
</dbReference>
<gene>
    <name evidence="18" type="ORF">FZC37_01965</name>
</gene>
<dbReference type="GO" id="GO:0000725">
    <property type="term" value="P:recombinational repair"/>
    <property type="evidence" value="ECO:0007669"/>
    <property type="project" value="TreeGrafter"/>
</dbReference>
<evidence type="ECO:0000259" key="17">
    <source>
        <dbReference type="PROSITE" id="PS51217"/>
    </source>
</evidence>
<evidence type="ECO:0000256" key="9">
    <source>
        <dbReference type="ARBA" id="ARBA00023204"/>
    </source>
</evidence>
<evidence type="ECO:0000256" key="7">
    <source>
        <dbReference type="ARBA" id="ARBA00022840"/>
    </source>
</evidence>
<dbReference type="EMBL" id="CP043312">
    <property type="protein sequence ID" value="QEK39691.1"/>
    <property type="molecule type" value="Genomic_DNA"/>
</dbReference>
<dbReference type="Gene3D" id="1.10.486.10">
    <property type="entry name" value="PCRA, domain 4"/>
    <property type="match status" value="1"/>
</dbReference>
<dbReference type="InterPro" id="IPR011604">
    <property type="entry name" value="PDDEXK-like_dom_sf"/>
</dbReference>
<dbReference type="RefSeq" id="WP_148952052.1">
    <property type="nucleotide sequence ID" value="NZ_CP043312.1"/>
</dbReference>
<dbReference type="KEGG" id="snay:FZC37_01965"/>
<dbReference type="SUPFAM" id="SSF52980">
    <property type="entry name" value="Restriction endonuclease-like"/>
    <property type="match status" value="1"/>
</dbReference>
<proteinExistence type="predicted"/>
<evidence type="ECO:0000256" key="10">
    <source>
        <dbReference type="ARBA" id="ARBA00023235"/>
    </source>
</evidence>
<evidence type="ECO:0000256" key="3">
    <source>
        <dbReference type="ARBA" id="ARBA00022763"/>
    </source>
</evidence>
<name>A0A5C0UJB1_9RICK</name>
<dbReference type="PANTHER" id="PTHR11070">
    <property type="entry name" value="UVRD / RECB / PCRA DNA HELICASE FAMILY MEMBER"/>
    <property type="match status" value="1"/>
</dbReference>
<dbReference type="InterPro" id="IPR014017">
    <property type="entry name" value="DNA_helicase_UvrD-like_C"/>
</dbReference>
<keyword evidence="3" id="KW-0227">DNA damage</keyword>
<evidence type="ECO:0000256" key="8">
    <source>
        <dbReference type="ARBA" id="ARBA00023125"/>
    </source>
</evidence>
<dbReference type="GO" id="GO:0004527">
    <property type="term" value="F:exonuclease activity"/>
    <property type="evidence" value="ECO:0007669"/>
    <property type="project" value="UniProtKB-KW"/>
</dbReference>
<keyword evidence="19" id="KW-1185">Reference proteome</keyword>
<dbReference type="InterPro" id="IPR014016">
    <property type="entry name" value="UvrD-like_ATP-bd"/>
</dbReference>
<evidence type="ECO:0000256" key="11">
    <source>
        <dbReference type="ARBA" id="ARBA00034617"/>
    </source>
</evidence>
<feature type="domain" description="UvrD-like helicase ATP-binding" evidence="16">
    <location>
        <begin position="2"/>
        <end position="473"/>
    </location>
</feature>
<dbReference type="Proteomes" id="UP000323844">
    <property type="component" value="Chromosome"/>
</dbReference>
<dbReference type="AlphaFoldDB" id="A0A5C0UJB1"/>
<dbReference type="PROSITE" id="PS51217">
    <property type="entry name" value="UVRD_HELICASE_CTER"/>
    <property type="match status" value="1"/>
</dbReference>
<evidence type="ECO:0000259" key="16">
    <source>
        <dbReference type="PROSITE" id="PS51198"/>
    </source>
</evidence>
<keyword evidence="6" id="KW-0269">Exonuclease</keyword>
<evidence type="ECO:0000256" key="15">
    <source>
        <dbReference type="PROSITE-ProRule" id="PRU00560"/>
    </source>
</evidence>
<keyword evidence="10" id="KW-0413">Isomerase</keyword>
<dbReference type="PANTHER" id="PTHR11070:SF2">
    <property type="entry name" value="ATP-DEPENDENT DNA HELICASE SRS2"/>
    <property type="match status" value="1"/>
</dbReference>
<evidence type="ECO:0000256" key="1">
    <source>
        <dbReference type="ARBA" id="ARBA00022722"/>
    </source>
</evidence>
<evidence type="ECO:0000256" key="5">
    <source>
        <dbReference type="ARBA" id="ARBA00022806"/>
    </source>
</evidence>
<evidence type="ECO:0000256" key="13">
    <source>
        <dbReference type="ARBA" id="ARBA00034923"/>
    </source>
</evidence>
<dbReference type="Pfam" id="PF13361">
    <property type="entry name" value="UvrD_C"/>
    <property type="match status" value="1"/>
</dbReference>
<evidence type="ECO:0000313" key="18">
    <source>
        <dbReference type="EMBL" id="QEK39691.1"/>
    </source>
</evidence>
<dbReference type="InterPro" id="IPR000212">
    <property type="entry name" value="DNA_helicase_UvrD/REP"/>
</dbReference>
<feature type="domain" description="UvrD-like helicase C-terminal" evidence="17">
    <location>
        <begin position="481"/>
        <end position="769"/>
    </location>
</feature>
<evidence type="ECO:0000256" key="6">
    <source>
        <dbReference type="ARBA" id="ARBA00022839"/>
    </source>
</evidence>
<dbReference type="InterPro" id="IPR027417">
    <property type="entry name" value="P-loop_NTPase"/>
</dbReference>
<reference evidence="18 19" key="1">
    <citation type="submission" date="2019-08" db="EMBL/GenBank/DDBJ databases">
        <title>Highly reduced genomes of protist endosymbionts show evolutionary convergence.</title>
        <authorList>
            <person name="George E."/>
            <person name="Husnik F."/>
            <person name="Tashyreva D."/>
            <person name="Prokopchuk G."/>
            <person name="Horak A."/>
            <person name="Kwong W.K."/>
            <person name="Lukes J."/>
            <person name="Keeling P.J."/>
        </authorList>
    </citation>
    <scope>NUCLEOTIDE SEQUENCE [LARGE SCALE GENOMIC DNA]</scope>
    <source>
        <strain evidence="18">1621</strain>
    </source>
</reference>
<sequence>MSFTQNIPQIQASDPNISTWVMASAGTGKTKVLIDRIMRLLINGVDPAKILCITFTNTASNEISYRIKHNVENWIKYDSSELKKVLFDLTGKHFSDQNLKKIKNTLNTFEKKIQDMKICTIHAFCQYSLKRFPFEASISPSFRVINEITEAQIRKNIIEEIFNLQECEQALKRLSLHFHESTIYDIIHSTSSTNVVSIIKNFATEEKYKSFLISETNFQCTNQKKILSQVINLVSDINLLQWQPFNTTCGDIEFLSVLKNYYELSVEERAIRWRELIPLFINSSGNKKIRLISQKLTCEAPDLIKLLLNLQDELFNCLKKVEHNNLIEASTAFFCIAQIFSSRFEKYKRDKGFLDYRDLIRYTKHLFTESKDKDWVMYKLDGGVDHILVDESQDTSKEQWEVITALMNDFFSGESSETHKTFFIVGDEKQSIYSFQGACVDTLKKVKKHFESSALSANRPFKNIQLNHCYRSSQLIIDFVERVLNASDCFVNVPKLLSSSADSPSRIEVWPITMLNKKREELFWPLPCASYQIDSASYTLAVQIAQRIKNLLQSRIILPSTKKTIRKKDIAILIQRRTKFAKILVSTLCEEGISVSGLDKVTLHDNLTIMDVVAIAKFVLLPTDDLNCAILLKSPIFSLSEDQLYELRSSNSTKQTLWYKIQHDLFYRTICTDMMQWIEAYNTTEGVFDFFYIILNCMGVRKLLLQDNNKQDGDILDEFLHLIKKFEKETQGNLYQFIQWFENTDVCVTRDNVDKADSVNIMTVHSAKGLEFPVVIISDATSVSISDKFVFVENDKVALCYPPTLTKKIQARKKQNFDADYQEYLRLMYVAFTRCQDYLIICGSTSRNNVSSNCWYNLAKSVLMEDTTALKHCVLENSEKEKQDIMFWESKPFETKDFEDYDTQVQHANDVIFKEYNFAIEKLRRSNVANSFSHYVPQEKSMHYGRIMHKILEHIVGGNTWDNITPLLQHISTGARAQAMHQLHLLTTSNMWKDLMQGKVCSEVNIVSHQNDNCTKIFRLDLLIETENNVTVIDYKTGDRSKCSTEVIFKYNEQMHRYLQCVEKLHPNKTIKGYLLWLHDMSFSDVPFKKGQLSYFD</sequence>
<keyword evidence="8" id="KW-0238">DNA-binding</keyword>
<feature type="binding site" evidence="15">
    <location>
        <begin position="23"/>
        <end position="30"/>
    </location>
    <ligand>
        <name>ATP</name>
        <dbReference type="ChEBI" id="CHEBI:30616"/>
    </ligand>
</feature>
<protein>
    <recommendedName>
        <fullName evidence="12">DNA 3'-5' helicase</fullName>
        <ecNumber evidence="12">5.6.2.4</ecNumber>
    </recommendedName>
    <alternativeName>
        <fullName evidence="13">DNA 3'-5' helicase II</fullName>
    </alternativeName>
</protein>
<dbReference type="GO" id="GO:0003677">
    <property type="term" value="F:DNA binding"/>
    <property type="evidence" value="ECO:0007669"/>
    <property type="project" value="UniProtKB-KW"/>
</dbReference>
<keyword evidence="2 15" id="KW-0547">Nucleotide-binding</keyword>
<evidence type="ECO:0000256" key="4">
    <source>
        <dbReference type="ARBA" id="ARBA00022801"/>
    </source>
</evidence>
<dbReference type="GO" id="GO:0043138">
    <property type="term" value="F:3'-5' DNA helicase activity"/>
    <property type="evidence" value="ECO:0007669"/>
    <property type="project" value="UniProtKB-EC"/>
</dbReference>
<dbReference type="GO" id="GO:0033202">
    <property type="term" value="C:DNA helicase complex"/>
    <property type="evidence" value="ECO:0007669"/>
    <property type="project" value="TreeGrafter"/>
</dbReference>
<dbReference type="SUPFAM" id="SSF52540">
    <property type="entry name" value="P-loop containing nucleoside triphosphate hydrolases"/>
    <property type="match status" value="1"/>
</dbReference>
<dbReference type="Pfam" id="PF00580">
    <property type="entry name" value="UvrD-helicase"/>
    <property type="match status" value="1"/>
</dbReference>
<dbReference type="GO" id="GO:0005524">
    <property type="term" value="F:ATP binding"/>
    <property type="evidence" value="ECO:0007669"/>
    <property type="project" value="UniProtKB-UniRule"/>
</dbReference>
<dbReference type="EC" id="5.6.2.4" evidence="12"/>
<comment type="catalytic activity">
    <reaction evidence="11">
        <text>Couples ATP hydrolysis with the unwinding of duplex DNA by translocating in the 3'-5' direction.</text>
        <dbReference type="EC" id="5.6.2.4"/>
    </reaction>
</comment>
<keyword evidence="1" id="KW-0540">Nuclease</keyword>
<accession>A0A5C0UJB1</accession>
<evidence type="ECO:0000256" key="14">
    <source>
        <dbReference type="ARBA" id="ARBA00048988"/>
    </source>
</evidence>
<keyword evidence="9" id="KW-0234">DNA repair</keyword>
<dbReference type="Gene3D" id="3.40.50.300">
    <property type="entry name" value="P-loop containing nucleotide triphosphate hydrolases"/>
    <property type="match status" value="3"/>
</dbReference>
<evidence type="ECO:0000313" key="19">
    <source>
        <dbReference type="Proteomes" id="UP000323844"/>
    </source>
</evidence>
<dbReference type="Gene3D" id="3.90.320.10">
    <property type="match status" value="1"/>
</dbReference>
<keyword evidence="4 15" id="KW-0378">Hydrolase</keyword>
<dbReference type="PROSITE" id="PS51198">
    <property type="entry name" value="UVRD_HELICASE_ATP_BIND"/>
    <property type="match status" value="1"/>
</dbReference>